<gene>
    <name evidence="2" type="ORF">RIF25_14890</name>
</gene>
<comment type="caution">
    <text evidence="2">The sequence shown here is derived from an EMBL/GenBank/DDBJ whole genome shotgun (WGS) entry which is preliminary data.</text>
</comment>
<keyword evidence="1" id="KW-0472">Membrane</keyword>
<keyword evidence="1" id="KW-0812">Transmembrane</keyword>
<evidence type="ECO:0000313" key="3">
    <source>
        <dbReference type="Proteomes" id="UP001268256"/>
    </source>
</evidence>
<evidence type="ECO:0000256" key="1">
    <source>
        <dbReference type="SAM" id="Phobius"/>
    </source>
</evidence>
<keyword evidence="1" id="KW-1133">Transmembrane helix</keyword>
<name>A0AAE4FV26_9CYAN</name>
<dbReference type="RefSeq" id="WP_322879299.1">
    <property type="nucleotide sequence ID" value="NZ_JAVMIP010000021.1"/>
</dbReference>
<organism evidence="2 3">
    <name type="scientific">Pseudocalidococcus azoricus BACA0444</name>
    <dbReference type="NCBI Taxonomy" id="2918990"/>
    <lineage>
        <taxon>Bacteria</taxon>
        <taxon>Bacillati</taxon>
        <taxon>Cyanobacteriota</taxon>
        <taxon>Cyanophyceae</taxon>
        <taxon>Acaryochloridales</taxon>
        <taxon>Thermosynechococcaceae</taxon>
        <taxon>Pseudocalidococcus</taxon>
        <taxon>Pseudocalidococcus azoricus</taxon>
    </lineage>
</organism>
<sequence length="131" mass="15528">MSPSEPDLLTPEFQAAVERLHELTLWWRWTLVIVLWIVVGGYSLWLLRDDIILLFEHFTWVAVRYALAFNRGAAIGLGLCLGMTLAVLMWQSRNILWGRSQAWQKRLERRVWQIRLQGSSHPLWRWVCTQK</sequence>
<evidence type="ECO:0000313" key="2">
    <source>
        <dbReference type="EMBL" id="MDS3862087.1"/>
    </source>
</evidence>
<dbReference type="EMBL" id="JAVMIP010000021">
    <property type="protein sequence ID" value="MDS3862087.1"/>
    <property type="molecule type" value="Genomic_DNA"/>
</dbReference>
<feature type="transmembrane region" description="Helical" evidence="1">
    <location>
        <begin position="68"/>
        <end position="90"/>
    </location>
</feature>
<accession>A0AAE4FV26</accession>
<protein>
    <submittedName>
        <fullName evidence="2">Uncharacterized protein</fullName>
    </submittedName>
</protein>
<dbReference type="AlphaFoldDB" id="A0AAE4FV26"/>
<proteinExistence type="predicted"/>
<dbReference type="Proteomes" id="UP001268256">
    <property type="component" value="Unassembled WGS sequence"/>
</dbReference>
<reference evidence="3" key="1">
    <citation type="submission" date="2023-07" db="EMBL/GenBank/DDBJ databases">
        <authorList>
            <person name="Luz R."/>
            <person name="Cordeiro R."/>
            <person name="Fonseca A."/>
            <person name="Goncalves V."/>
        </authorList>
    </citation>
    <scope>NUCLEOTIDE SEQUENCE [LARGE SCALE GENOMIC DNA]</scope>
    <source>
        <strain evidence="3">BACA0444</strain>
    </source>
</reference>
<feature type="transmembrane region" description="Helical" evidence="1">
    <location>
        <begin position="26"/>
        <end position="47"/>
    </location>
</feature>
<keyword evidence="3" id="KW-1185">Reference proteome</keyword>